<feature type="compositionally biased region" description="Low complexity" evidence="1">
    <location>
        <begin position="130"/>
        <end position="142"/>
    </location>
</feature>
<dbReference type="RefSeq" id="XP_040611271.1">
    <property type="nucleotide sequence ID" value="XM_040755337.1"/>
</dbReference>
<dbReference type="Proteomes" id="UP000886700">
    <property type="component" value="Unplaced"/>
</dbReference>
<organism evidence="2 4">
    <name type="scientific">Mesocricetus auratus</name>
    <name type="common">Golden hamster</name>
    <dbReference type="NCBI Taxonomy" id="10036"/>
    <lineage>
        <taxon>Eukaryota</taxon>
        <taxon>Metazoa</taxon>
        <taxon>Chordata</taxon>
        <taxon>Craniata</taxon>
        <taxon>Vertebrata</taxon>
        <taxon>Euteleostomi</taxon>
        <taxon>Mammalia</taxon>
        <taxon>Eutheria</taxon>
        <taxon>Euarchontoglires</taxon>
        <taxon>Glires</taxon>
        <taxon>Rodentia</taxon>
        <taxon>Myomorpha</taxon>
        <taxon>Muroidea</taxon>
        <taxon>Cricetidae</taxon>
        <taxon>Cricetinae</taxon>
        <taxon>Mesocricetus</taxon>
    </lineage>
</organism>
<keyword evidence="2" id="KW-1185">Reference proteome</keyword>
<dbReference type="RefSeq" id="XP_040611272.1">
    <property type="nucleotide sequence ID" value="XM_040755338.1"/>
</dbReference>
<gene>
    <name evidence="3 4" type="primary">LOC106022415</name>
</gene>
<dbReference type="GeneID" id="106022415"/>
<evidence type="ECO:0000313" key="2">
    <source>
        <dbReference type="Proteomes" id="UP000886700"/>
    </source>
</evidence>
<evidence type="ECO:0000313" key="4">
    <source>
        <dbReference type="RefSeq" id="XP_040611272.1"/>
    </source>
</evidence>
<evidence type="ECO:0000256" key="1">
    <source>
        <dbReference type="SAM" id="MobiDB-lite"/>
    </source>
</evidence>
<name>A0ABM2Y8X8_MESAU</name>
<proteinExistence type="predicted"/>
<feature type="region of interest" description="Disordered" evidence="1">
    <location>
        <begin position="110"/>
        <end position="146"/>
    </location>
</feature>
<reference evidence="3 4" key="1">
    <citation type="submission" date="2025-05" db="UniProtKB">
        <authorList>
            <consortium name="RefSeq"/>
        </authorList>
    </citation>
    <scope>IDENTIFICATION</scope>
    <source>
        <tissue evidence="3 4">Liver</tissue>
    </source>
</reference>
<evidence type="ECO:0000313" key="3">
    <source>
        <dbReference type="RefSeq" id="XP_040611271.1"/>
    </source>
</evidence>
<sequence length="178" mass="18840">MLESPPPPPPPSLPPSPSPHPPPPPLPLPTAPGLRHSRLYDITFLTPSGARSTAGTLLLGPGRFAAASDAAEFELGRQGKSFAQTLGFPQPTRTGSDSSWVELQLDREGGEKFRSQESSMSNRLHGARLTSSSSPSSPAVTLPTPPCRVLGWPVDQRKLVVTSLLQFNQILQPGPGNA</sequence>
<feature type="compositionally biased region" description="Pro residues" evidence="1">
    <location>
        <begin position="1"/>
        <end position="30"/>
    </location>
</feature>
<accession>A0ABM2Y8X8</accession>
<protein>
    <submittedName>
        <fullName evidence="3 4">Homeobox protein GBX-2-like</fullName>
    </submittedName>
</protein>
<feature type="region of interest" description="Disordered" evidence="1">
    <location>
        <begin position="1"/>
        <end position="34"/>
    </location>
</feature>